<keyword evidence="2" id="KW-0808">Transferase</keyword>
<proteinExistence type="inferred from homology"/>
<keyword evidence="2" id="KW-0418">Kinase</keyword>
<dbReference type="InterPro" id="IPR000600">
    <property type="entry name" value="ROK"/>
</dbReference>
<protein>
    <submittedName>
        <fullName evidence="2">Glucokinase</fullName>
        <ecNumber evidence="2">2.7.1.2</ecNumber>
    </submittedName>
</protein>
<evidence type="ECO:0000313" key="4">
    <source>
        <dbReference type="Proteomes" id="UP000037784"/>
    </source>
</evidence>
<keyword evidence="4" id="KW-1185">Reference proteome</keyword>
<dbReference type="OrthoDB" id="9796533at2"/>
<reference evidence="4" key="3">
    <citation type="submission" date="2015-08" db="EMBL/GenBank/DDBJ databases">
        <title>Draft Genome Sequence of a Heterotrophic Facultative Anaerobic Bacterium Ardenticatena maritima Strain 110S.</title>
        <authorList>
            <person name="Kawaichi S."/>
            <person name="Yoshida T."/>
            <person name="Sako Y."/>
            <person name="Nakamura R."/>
        </authorList>
    </citation>
    <scope>NUCLEOTIDE SEQUENCE [LARGE SCALE GENOMIC DNA]</scope>
    <source>
        <strain evidence="4">110S</strain>
    </source>
</reference>
<organism evidence="2 4">
    <name type="scientific">Ardenticatena maritima</name>
    <dbReference type="NCBI Taxonomy" id="872965"/>
    <lineage>
        <taxon>Bacteria</taxon>
        <taxon>Bacillati</taxon>
        <taxon>Chloroflexota</taxon>
        <taxon>Ardenticatenia</taxon>
        <taxon>Ardenticatenales</taxon>
        <taxon>Ardenticatenaceae</taxon>
        <taxon>Ardenticatena</taxon>
    </lineage>
</organism>
<dbReference type="EMBL" id="BBZA01000108">
    <property type="protein sequence ID" value="GAP63052.1"/>
    <property type="molecule type" value="Genomic_DNA"/>
</dbReference>
<dbReference type="CDD" id="cd23763">
    <property type="entry name" value="ASKHA_ATPase_ROK"/>
    <property type="match status" value="1"/>
</dbReference>
<dbReference type="GO" id="GO:0004340">
    <property type="term" value="F:glucokinase activity"/>
    <property type="evidence" value="ECO:0007669"/>
    <property type="project" value="UniProtKB-EC"/>
</dbReference>
<dbReference type="InParanoid" id="A0A0M8K8R1"/>
<dbReference type="RefSeq" id="WP_054492922.1">
    <property type="nucleotide sequence ID" value="NZ_BBZA01000108.1"/>
</dbReference>
<dbReference type="STRING" id="872965.SE16_04395"/>
<dbReference type="EMBL" id="LGKN01000003">
    <property type="protein sequence ID" value="KPL89650.1"/>
    <property type="molecule type" value="Genomic_DNA"/>
</dbReference>
<evidence type="ECO:0000313" key="2">
    <source>
        <dbReference type="EMBL" id="GAP63052.1"/>
    </source>
</evidence>
<dbReference type="AlphaFoldDB" id="A0A0M8K8R1"/>
<dbReference type="Proteomes" id="UP000037784">
    <property type="component" value="Unassembled WGS sequence"/>
</dbReference>
<sequence>MKQVLVGLDIGGTKLMAAAMTPDGEVIARARRPTPHALDEGIAALHDLIEQVRAGAAVLAIGAAIGGPIDPARGVVSPLHQPEWRNVPLKALMEARWGAPFRVEVDTDAAALAEYEARPVPRLLYLTVSTGMGGGFVVDGRLYRGRNGAHPEVAHQAVPARCRFPERVMCECGVPDCLEALVSGNGIRRIYGKPAEHLTNEEWAEVAYHLGQGLRNVATILAPDEIVLGGGVALGGGERLLAQATAVMRAHMRLVPPPLVRFSVWGYETALRGALVLARQAWRA</sequence>
<comment type="caution">
    <text evidence="2">The sequence shown here is derived from an EMBL/GenBank/DDBJ whole genome shotgun (WGS) entry which is preliminary data.</text>
</comment>
<dbReference type="EC" id="2.7.1.2" evidence="2"/>
<dbReference type="PANTHER" id="PTHR18964">
    <property type="entry name" value="ROK (REPRESSOR, ORF, KINASE) FAMILY"/>
    <property type="match status" value="1"/>
</dbReference>
<reference evidence="2 4" key="1">
    <citation type="journal article" date="2015" name="Genome Announc.">
        <title>Draft Genome Sequence of a Heterotrophic Facultative Anaerobic Thermophilic Bacterium, Ardenticatena maritima Strain 110ST.</title>
        <authorList>
            <person name="Kawaichi S."/>
            <person name="Yoshida T."/>
            <person name="Sako Y."/>
            <person name="Nakamura R."/>
        </authorList>
    </citation>
    <scope>NUCLEOTIDE SEQUENCE [LARGE SCALE GENOMIC DNA]</scope>
    <source>
        <strain evidence="2 4">110S</strain>
    </source>
</reference>
<dbReference type="InterPro" id="IPR043129">
    <property type="entry name" value="ATPase_NBD"/>
</dbReference>
<dbReference type="Gene3D" id="3.30.420.40">
    <property type="match status" value="2"/>
</dbReference>
<reference evidence="3 5" key="2">
    <citation type="submission" date="2015-07" db="EMBL/GenBank/DDBJ databases">
        <title>Whole genome sequence of Ardenticatena maritima DSM 23922.</title>
        <authorList>
            <person name="Hemp J."/>
            <person name="Ward L.M."/>
            <person name="Pace L.A."/>
            <person name="Fischer W.W."/>
        </authorList>
    </citation>
    <scope>NUCLEOTIDE SEQUENCE [LARGE SCALE GENOMIC DNA]</scope>
    <source>
        <strain evidence="3 5">110S</strain>
    </source>
</reference>
<gene>
    <name evidence="2" type="primary">glk</name>
    <name evidence="2" type="ORF">ARMA_1475</name>
    <name evidence="3" type="ORF">SE16_04395</name>
</gene>
<dbReference type="PANTHER" id="PTHR18964:SF149">
    <property type="entry name" value="BIFUNCTIONAL UDP-N-ACETYLGLUCOSAMINE 2-EPIMERASE_N-ACETYLMANNOSAMINE KINASE"/>
    <property type="match status" value="1"/>
</dbReference>
<comment type="similarity">
    <text evidence="1">Belongs to the ROK (NagC/XylR) family.</text>
</comment>
<dbReference type="SUPFAM" id="SSF53067">
    <property type="entry name" value="Actin-like ATPase domain"/>
    <property type="match status" value="1"/>
</dbReference>
<name>A0A0M8K8R1_9CHLR</name>
<evidence type="ECO:0000313" key="5">
    <source>
        <dbReference type="Proteomes" id="UP000050502"/>
    </source>
</evidence>
<dbReference type="Pfam" id="PF00480">
    <property type="entry name" value="ROK"/>
    <property type="match status" value="1"/>
</dbReference>
<evidence type="ECO:0000256" key="1">
    <source>
        <dbReference type="ARBA" id="ARBA00006479"/>
    </source>
</evidence>
<dbReference type="Proteomes" id="UP000050502">
    <property type="component" value="Unassembled WGS sequence"/>
</dbReference>
<accession>A0A0M8K8R1</accession>
<evidence type="ECO:0000313" key="3">
    <source>
        <dbReference type="EMBL" id="KPL89650.1"/>
    </source>
</evidence>